<gene>
    <name evidence="1" type="ORF">C5167_045689</name>
</gene>
<evidence type="ECO:0000313" key="2">
    <source>
        <dbReference type="Proteomes" id="UP000316621"/>
    </source>
</evidence>
<name>A0A4Y7LD45_PAPSO</name>
<sequence length="178" mass="20985">MSPILSADFLTLLYLNPPKTKINLESFHNRTCLMKSQLTLLKFGCSLLPEKTPKNMFSYFNQINHHMYRFFYDWILINPPILAKMIETLATQSLPFCRANQTIFQEREGCWVSELEEKTSQWVIIHPQHIKCPENWGFYLHDSRIGGIQTQNFVPAGYWEENSLMFNRGLVVGQFERF</sequence>
<keyword evidence="2" id="KW-1185">Reference proteome</keyword>
<dbReference type="EMBL" id="CM010725">
    <property type="protein sequence ID" value="RZC82907.1"/>
    <property type="molecule type" value="Genomic_DNA"/>
</dbReference>
<protein>
    <submittedName>
        <fullName evidence="1">Uncharacterized protein</fullName>
    </submittedName>
</protein>
<dbReference type="Gramene" id="RZC82907">
    <property type="protein sequence ID" value="RZC82907"/>
    <property type="gene ID" value="C5167_045689"/>
</dbReference>
<organism evidence="1 2">
    <name type="scientific">Papaver somniferum</name>
    <name type="common">Opium poppy</name>
    <dbReference type="NCBI Taxonomy" id="3469"/>
    <lineage>
        <taxon>Eukaryota</taxon>
        <taxon>Viridiplantae</taxon>
        <taxon>Streptophyta</taxon>
        <taxon>Embryophyta</taxon>
        <taxon>Tracheophyta</taxon>
        <taxon>Spermatophyta</taxon>
        <taxon>Magnoliopsida</taxon>
        <taxon>Ranunculales</taxon>
        <taxon>Papaveraceae</taxon>
        <taxon>Papaveroideae</taxon>
        <taxon>Papaver</taxon>
    </lineage>
</organism>
<reference evidence="1 2" key="1">
    <citation type="journal article" date="2018" name="Science">
        <title>The opium poppy genome and morphinan production.</title>
        <authorList>
            <person name="Guo L."/>
            <person name="Winzer T."/>
            <person name="Yang X."/>
            <person name="Li Y."/>
            <person name="Ning Z."/>
            <person name="He Z."/>
            <person name="Teodor R."/>
            <person name="Lu Y."/>
            <person name="Bowser T.A."/>
            <person name="Graham I.A."/>
            <person name="Ye K."/>
        </authorList>
    </citation>
    <scope>NUCLEOTIDE SEQUENCE [LARGE SCALE GENOMIC DNA]</scope>
    <source>
        <strain evidence="2">cv. HN1</strain>
        <tissue evidence="1">Leaves</tissue>
    </source>
</reference>
<evidence type="ECO:0000313" key="1">
    <source>
        <dbReference type="EMBL" id="RZC82907.1"/>
    </source>
</evidence>
<accession>A0A4Y7LD45</accession>
<dbReference type="AlphaFoldDB" id="A0A4Y7LD45"/>
<dbReference type="Proteomes" id="UP000316621">
    <property type="component" value="Chromosome 11"/>
</dbReference>
<proteinExistence type="predicted"/>